<reference evidence="5 6" key="1">
    <citation type="journal article" date="2019" name="Nat. Plants">
        <title>Stout camphor tree genome fills gaps in understanding of flowering plant genome evolution.</title>
        <authorList>
            <person name="Chaw S.M."/>
            <person name="Liu Y.C."/>
            <person name="Wu Y.W."/>
            <person name="Wang H.Y."/>
            <person name="Lin C.I."/>
            <person name="Wu C.S."/>
            <person name="Ke H.M."/>
            <person name="Chang L.Y."/>
            <person name="Hsu C.Y."/>
            <person name="Yang H.T."/>
            <person name="Sudianto E."/>
            <person name="Hsu M.H."/>
            <person name="Wu K.P."/>
            <person name="Wang L.N."/>
            <person name="Leebens-Mack J.H."/>
            <person name="Tsai I.J."/>
        </authorList>
    </citation>
    <scope>NUCLEOTIDE SEQUENCE [LARGE SCALE GENOMIC DNA]</scope>
    <source>
        <strain evidence="6">cv. Chaw 1501</strain>
        <tissue evidence="5">Young leaves</tissue>
    </source>
</reference>
<dbReference type="PANTHER" id="PTHR43681:SF1">
    <property type="entry name" value="SARCALUMENIN"/>
    <property type="match status" value="1"/>
</dbReference>
<dbReference type="OrthoDB" id="422720at2759"/>
<dbReference type="Proteomes" id="UP000283530">
    <property type="component" value="Unassembled WGS sequence"/>
</dbReference>
<dbReference type="SUPFAM" id="SSF51391">
    <property type="entry name" value="Thiamin phosphate synthase"/>
    <property type="match status" value="1"/>
</dbReference>
<feature type="coiled-coil region" evidence="1">
    <location>
        <begin position="869"/>
        <end position="901"/>
    </location>
</feature>
<dbReference type="InterPro" id="IPR051943">
    <property type="entry name" value="TRAFAC_Dynamin-like_GTPase"/>
</dbReference>
<dbReference type="GO" id="GO:0031969">
    <property type="term" value="C:chloroplast membrane"/>
    <property type="evidence" value="ECO:0007669"/>
    <property type="project" value="TreeGrafter"/>
</dbReference>
<dbReference type="Gene3D" id="3.20.20.70">
    <property type="entry name" value="Aldolase class I"/>
    <property type="match status" value="1"/>
</dbReference>
<evidence type="ECO:0000259" key="3">
    <source>
        <dbReference type="Pfam" id="PF01926"/>
    </source>
</evidence>
<dbReference type="GO" id="GO:0009228">
    <property type="term" value="P:thiamine biosynthetic process"/>
    <property type="evidence" value="ECO:0007669"/>
    <property type="project" value="UniProtKB-KW"/>
</dbReference>
<proteinExistence type="predicted"/>
<feature type="compositionally biased region" description="Polar residues" evidence="2">
    <location>
        <begin position="1"/>
        <end position="10"/>
    </location>
</feature>
<dbReference type="InterPro" id="IPR022998">
    <property type="entry name" value="ThiamineP_synth_TenI"/>
</dbReference>
<evidence type="ECO:0000256" key="1">
    <source>
        <dbReference type="SAM" id="Coils"/>
    </source>
</evidence>
<organism evidence="5 6">
    <name type="scientific">Cinnamomum micranthum f. kanehirae</name>
    <dbReference type="NCBI Taxonomy" id="337451"/>
    <lineage>
        <taxon>Eukaryota</taxon>
        <taxon>Viridiplantae</taxon>
        <taxon>Streptophyta</taxon>
        <taxon>Embryophyta</taxon>
        <taxon>Tracheophyta</taxon>
        <taxon>Spermatophyta</taxon>
        <taxon>Magnoliopsida</taxon>
        <taxon>Magnoliidae</taxon>
        <taxon>Laurales</taxon>
        <taxon>Lauraceae</taxon>
        <taxon>Cinnamomum</taxon>
    </lineage>
</organism>
<dbReference type="InterPro" id="IPR006073">
    <property type="entry name" value="GTP-bd"/>
</dbReference>
<dbReference type="InterPro" id="IPR013785">
    <property type="entry name" value="Aldolase_TIM"/>
</dbReference>
<evidence type="ECO:0000313" key="5">
    <source>
        <dbReference type="EMBL" id="RWR76675.1"/>
    </source>
</evidence>
<evidence type="ECO:0000259" key="4">
    <source>
        <dbReference type="Pfam" id="PF02581"/>
    </source>
</evidence>
<keyword evidence="5" id="KW-0472">Membrane</keyword>
<protein>
    <submittedName>
        <fullName evidence="5">Putative transmembrane GTPase FZO-like protein, chloroplastic isoform X1</fullName>
    </submittedName>
</protein>
<dbReference type="AlphaFoldDB" id="A0A443NDT9"/>
<gene>
    <name evidence="5" type="ORF">CKAN_00512900</name>
</gene>
<evidence type="ECO:0000256" key="2">
    <source>
        <dbReference type="SAM" id="MobiDB-lite"/>
    </source>
</evidence>
<feature type="region of interest" description="Disordered" evidence="2">
    <location>
        <begin position="1"/>
        <end position="70"/>
    </location>
</feature>
<dbReference type="FunFam" id="3.20.20.70:FF:000243">
    <property type="entry name" value="Probable transmembrane GTPase FZO-like, chloroplastic"/>
    <property type="match status" value="1"/>
</dbReference>
<dbReference type="STRING" id="337451.A0A443NDT9"/>
<keyword evidence="6" id="KW-1185">Reference proteome</keyword>
<sequence length="947" mass="105016">MVSLLCNSTAIRLPKPHFSPKPDHAPRPTPRFCTRRARHPPSITAAASGTGSSSNAEPPKRPLPSQQQMGTLFPGGFKRPEIKVPTLVLQLNSDEVLRSKDALDAVDVAVSKWAGIVVLDAGEGSGGRLYEAARALKSVIGERAYLLITERVDVAAAVGASGVVLSDQGLPAIVARNMMMESKTESVVLPLVGRTVQTANSALIASNSEGADFLILVMDRDRYAEVLDNSAYQHVKVPIFTMIASLGEGPLFAAATKFLQSGASGLVISLEDIKLFSDDALDQLLTGYKMNRLMQSELQISNKHEMNLNDGFNGRNEVSGFTKIEDKEKQFIEVEKLVLLEAISVIRKAAPLMEEVSLLVDAVSRLDDPFLLVIAGEFNSGKSTVINALLGRRYLKEGVIPTTNEITLLCYSEMDYSGQQRCERHPDGQYICYLPAPILKEKVVCNILVKQMNLVDTPGTNVILQRQQRLTEEFVPRADLLFFVISADRPLTESELIPDSSANSFQVSFLRYVQQWKKRVVFVLNKSDLYQNNSELEEATAFIKENAQKLLNTEHVILFPVSARSALKAKLSASLNIEKSYEELLSNDPRWKTSGFRELETFLYSFLDGSTETGIERMRLKLETPIGIADRLLSACYTLVRQECEYARQDLISVKEIISSVKEYAMKIERESHSWRKQTISLIKTAQARAVKLTESTLQLSNIDLVASYFFKGEKSGSMPATLIIQNEIISPALSDVQRLLGEYLTWLHSSNTCEGKRIKETFDKRWPTFVNSRHQVHSEAYELMGKGDEVSLQVVTNFSPSAAAKLFEQEVREVVLGTFGGLGAAGLSASLLTSVLPTTLEDLLALGLCSAGGLLAISNFPTRRKEVADKVKRAALALERELEEAMEKDLLNTIENLERLVELMGRPYQDAAQDRLNRMLEIQDELSNVGKKLRTLQVEIQNLHIV</sequence>
<accession>A0A443NDT9</accession>
<dbReference type="GO" id="GO:0010027">
    <property type="term" value="P:thylakoid membrane organization"/>
    <property type="evidence" value="ECO:0007669"/>
    <property type="project" value="TreeGrafter"/>
</dbReference>
<dbReference type="PANTHER" id="PTHR43681">
    <property type="entry name" value="TRANSMEMBRANE GTPASE FZO"/>
    <property type="match status" value="1"/>
</dbReference>
<dbReference type="CDD" id="cd09912">
    <property type="entry name" value="DLP_2"/>
    <property type="match status" value="1"/>
</dbReference>
<keyword evidence="1" id="KW-0175">Coiled coil</keyword>
<evidence type="ECO:0000313" key="6">
    <source>
        <dbReference type="Proteomes" id="UP000283530"/>
    </source>
</evidence>
<dbReference type="FunFam" id="3.40.50.300:FF:001052">
    <property type="entry name" value="Probable transmembrane GTPase FZO-like, chloroplastic"/>
    <property type="match status" value="1"/>
</dbReference>
<keyword evidence="5" id="KW-0812">Transmembrane</keyword>
<dbReference type="GO" id="GO:0005525">
    <property type="term" value="F:GTP binding"/>
    <property type="evidence" value="ECO:0007669"/>
    <property type="project" value="InterPro"/>
</dbReference>
<dbReference type="InterPro" id="IPR036206">
    <property type="entry name" value="ThiamineP_synth_sf"/>
</dbReference>
<feature type="compositionally biased region" description="Low complexity" evidence="2">
    <location>
        <begin position="44"/>
        <end position="56"/>
    </location>
</feature>
<dbReference type="SUPFAM" id="SSF52540">
    <property type="entry name" value="P-loop containing nucleoside triphosphate hydrolases"/>
    <property type="match status" value="1"/>
</dbReference>
<dbReference type="Gene3D" id="3.40.50.300">
    <property type="entry name" value="P-loop containing nucleotide triphosphate hydrolases"/>
    <property type="match status" value="1"/>
</dbReference>
<dbReference type="EMBL" id="QPKB01000002">
    <property type="protein sequence ID" value="RWR76675.1"/>
    <property type="molecule type" value="Genomic_DNA"/>
</dbReference>
<feature type="domain" description="Thiamine phosphate synthase/TenI" evidence="4">
    <location>
        <begin position="98"/>
        <end position="215"/>
    </location>
</feature>
<dbReference type="Pfam" id="PF02581">
    <property type="entry name" value="TMP-TENI"/>
    <property type="match status" value="1"/>
</dbReference>
<dbReference type="Pfam" id="PF01926">
    <property type="entry name" value="MMR_HSR1"/>
    <property type="match status" value="1"/>
</dbReference>
<comment type="caution">
    <text evidence="5">The sequence shown here is derived from an EMBL/GenBank/DDBJ whole genome shotgun (WGS) entry which is preliminary data.</text>
</comment>
<feature type="domain" description="G" evidence="3">
    <location>
        <begin position="373"/>
        <end position="526"/>
    </location>
</feature>
<dbReference type="InterPro" id="IPR027417">
    <property type="entry name" value="P-loop_NTPase"/>
</dbReference>
<name>A0A443NDT9_9MAGN</name>